<dbReference type="EMBL" id="LGKG01000140">
    <property type="protein sequence ID" value="KPC62342.1"/>
    <property type="molecule type" value="Genomic_DNA"/>
</dbReference>
<organism evidence="3 4">
    <name type="scientific">Streptomyces chattanoogensis</name>
    <dbReference type="NCBI Taxonomy" id="66876"/>
    <lineage>
        <taxon>Bacteria</taxon>
        <taxon>Bacillati</taxon>
        <taxon>Actinomycetota</taxon>
        <taxon>Actinomycetes</taxon>
        <taxon>Kitasatosporales</taxon>
        <taxon>Streptomycetaceae</taxon>
        <taxon>Streptomyces</taxon>
    </lineage>
</organism>
<dbReference type="Pfam" id="PF25547">
    <property type="entry name" value="WXG100_2"/>
    <property type="match status" value="1"/>
</dbReference>
<dbReference type="Proteomes" id="UP000037982">
    <property type="component" value="Unassembled WGS sequence"/>
</dbReference>
<feature type="compositionally biased region" description="Basic and acidic residues" evidence="1">
    <location>
        <begin position="329"/>
        <end position="342"/>
    </location>
</feature>
<evidence type="ECO:0000313" key="3">
    <source>
        <dbReference type="EMBL" id="KPC62342.1"/>
    </source>
</evidence>
<keyword evidence="4" id="KW-1185">Reference proteome</keyword>
<dbReference type="PATRIC" id="fig|66876.3.peg.4284"/>
<evidence type="ECO:0000256" key="1">
    <source>
        <dbReference type="SAM" id="MobiDB-lite"/>
    </source>
</evidence>
<proteinExistence type="predicted"/>
<dbReference type="InterPro" id="IPR057746">
    <property type="entry name" value="CpnT-like_N"/>
</dbReference>
<feature type="compositionally biased region" description="Basic and acidic residues" evidence="1">
    <location>
        <begin position="354"/>
        <end position="369"/>
    </location>
</feature>
<evidence type="ECO:0000259" key="2">
    <source>
        <dbReference type="Pfam" id="PF25547"/>
    </source>
</evidence>
<name>A0A0N0GZ09_9ACTN</name>
<accession>A0A0N0GZ09</accession>
<reference evidence="4" key="1">
    <citation type="submission" date="2015-07" db="EMBL/GenBank/DDBJ databases">
        <authorList>
            <person name="Ju K.-S."/>
            <person name="Doroghazi J.R."/>
            <person name="Metcalf W.W."/>
        </authorList>
    </citation>
    <scope>NUCLEOTIDE SEQUENCE [LARGE SCALE GENOMIC DNA]</scope>
    <source>
        <strain evidence="4">NRRL ISP-5002</strain>
    </source>
</reference>
<evidence type="ECO:0000313" key="4">
    <source>
        <dbReference type="Proteomes" id="UP000037982"/>
    </source>
</evidence>
<feature type="domain" description="Outer membrane channel protein CpnT-like N-terminal" evidence="2">
    <location>
        <begin position="17"/>
        <end position="153"/>
    </location>
</feature>
<gene>
    <name evidence="3" type="ORF">ADL29_19485</name>
</gene>
<feature type="region of interest" description="Disordered" evidence="1">
    <location>
        <begin position="329"/>
        <end position="369"/>
    </location>
</feature>
<sequence length="369" mass="39464">MSLMLPDPLVEVLDLLGYSWPNADEDKLFECASVWRTFAEQANQTLSDGSSAANEVVSANSGEAIEGFSKEWGAFAGSGDSGDHYLRDAAMAAEVIAAAFDAAAIAVIAGKVAVIAQLVALAIELIAAQAAAPFTLGLSELGAAGATQAARVIVRQILDKLKREVMQAATKAMEHATMDAIKKMAKKAVSKEARKLAMDYVKTTVKEEVKDKVVTAAKDSAKEFVTETVVNGAKEKAMEAGEEMAGNLVGQGIENHFGARDGIDWGETADIAKEKAGEYVDDVKKDAVDRVNEYKDGVTSLADPQHWADRVQSDAENKRDQLIDHHTNRGLDHVQSRVDHHTGGAASRNQDVTDEARNTVSDHVRSVFG</sequence>
<comment type="caution">
    <text evidence="3">The sequence shown here is derived from an EMBL/GenBank/DDBJ whole genome shotgun (WGS) entry which is preliminary data.</text>
</comment>
<protein>
    <submittedName>
        <fullName evidence="3">PE-PGRS family protein</fullName>
    </submittedName>
</protein>
<dbReference type="AlphaFoldDB" id="A0A0N0GZ09"/>